<protein>
    <recommendedName>
        <fullName evidence="4">5-formyltetrahydrofolate cyclo-ligase</fullName>
        <ecNumber evidence="4">6.3.3.2</ecNumber>
    </recommendedName>
</protein>
<evidence type="ECO:0000256" key="4">
    <source>
        <dbReference type="RuleBase" id="RU361279"/>
    </source>
</evidence>
<dbReference type="PANTHER" id="PTHR23407:SF1">
    <property type="entry name" value="5-FORMYLTETRAHYDROFOLATE CYCLO-LIGASE"/>
    <property type="match status" value="1"/>
</dbReference>
<dbReference type="RefSeq" id="WP_211680581.1">
    <property type="nucleotide sequence ID" value="NZ_JAGRQH010000002.1"/>
</dbReference>
<dbReference type="SUPFAM" id="SSF100950">
    <property type="entry name" value="NagB/RpiA/CoA transferase-like"/>
    <property type="match status" value="1"/>
</dbReference>
<comment type="caution">
    <text evidence="5">The sequence shown here is derived from an EMBL/GenBank/DDBJ whole genome shotgun (WGS) entry which is preliminary data.</text>
</comment>
<dbReference type="EC" id="6.3.3.2" evidence="4"/>
<keyword evidence="6" id="KW-1185">Reference proteome</keyword>
<dbReference type="PANTHER" id="PTHR23407">
    <property type="entry name" value="ATPASE INHIBITOR/5-FORMYLTETRAHYDROFOLATE CYCLO-LIGASE"/>
    <property type="match status" value="1"/>
</dbReference>
<dbReference type="Pfam" id="PF01812">
    <property type="entry name" value="5-FTHF_cyc-lig"/>
    <property type="match status" value="1"/>
</dbReference>
<dbReference type="EMBL" id="JAGRQH010000002">
    <property type="protein sequence ID" value="MBR0558996.1"/>
    <property type="molecule type" value="Genomic_DNA"/>
</dbReference>
<evidence type="ECO:0000256" key="1">
    <source>
        <dbReference type="ARBA" id="ARBA00010638"/>
    </source>
</evidence>
<dbReference type="NCBIfam" id="TIGR02727">
    <property type="entry name" value="MTHFS_bact"/>
    <property type="match status" value="1"/>
</dbReference>
<sequence>MAAPHSLSLEYQKATLRARMLQRRRVGIDEALGAALRGRILQALGGLNVQTIGAVWPMGQEVDLRPIFPLLLEKGYNVALPETPPKGEPLLFRKWLPDVAMKEGRFRTLYPDSAVLVPDLLLVPLLAFDRRGYRLGYGGGYYDRTLARLCVPAFGFGAAWQEVPVVPTGPYDCPLRGIITERDIIRSRLRGKV</sequence>
<keyword evidence="3 4" id="KW-0067">ATP-binding</keyword>
<comment type="similarity">
    <text evidence="1 4">Belongs to the 5-formyltetrahydrofolate cyclo-ligase family.</text>
</comment>
<dbReference type="GO" id="GO:0030272">
    <property type="term" value="F:5-formyltetrahydrofolate cyclo-ligase activity"/>
    <property type="evidence" value="ECO:0007669"/>
    <property type="project" value="UniProtKB-EC"/>
</dbReference>
<dbReference type="InterPro" id="IPR002698">
    <property type="entry name" value="FTHF_cligase"/>
</dbReference>
<gene>
    <name evidence="5" type="ORF">KB213_02830</name>
</gene>
<name>A0ABS5E551_9PROT</name>
<keyword evidence="5" id="KW-0436">Ligase</keyword>
<keyword evidence="2 4" id="KW-0547">Nucleotide-binding</keyword>
<evidence type="ECO:0000256" key="3">
    <source>
        <dbReference type="ARBA" id="ARBA00022840"/>
    </source>
</evidence>
<dbReference type="PIRSF" id="PIRSF006806">
    <property type="entry name" value="FTHF_cligase"/>
    <property type="match status" value="1"/>
</dbReference>
<comment type="cofactor">
    <cofactor evidence="4">
        <name>Mg(2+)</name>
        <dbReference type="ChEBI" id="CHEBI:18420"/>
    </cofactor>
</comment>
<proteinExistence type="inferred from homology"/>
<accession>A0ABS5E551</accession>
<keyword evidence="4" id="KW-0479">Metal-binding</keyword>
<dbReference type="Proteomes" id="UP000677812">
    <property type="component" value="Unassembled WGS sequence"/>
</dbReference>
<evidence type="ECO:0000313" key="6">
    <source>
        <dbReference type="Proteomes" id="UP000677812"/>
    </source>
</evidence>
<evidence type="ECO:0000313" key="5">
    <source>
        <dbReference type="EMBL" id="MBR0558996.1"/>
    </source>
</evidence>
<keyword evidence="4" id="KW-0460">Magnesium</keyword>
<organism evidence="5 6">
    <name type="scientific">Neokomagataea anthophila</name>
    <dbReference type="NCBI Taxonomy" id="2826925"/>
    <lineage>
        <taxon>Bacteria</taxon>
        <taxon>Pseudomonadati</taxon>
        <taxon>Pseudomonadota</taxon>
        <taxon>Alphaproteobacteria</taxon>
        <taxon>Acetobacterales</taxon>
        <taxon>Acetobacteraceae</taxon>
        <taxon>Neokomagataea</taxon>
    </lineage>
</organism>
<dbReference type="InterPro" id="IPR037171">
    <property type="entry name" value="NagB/RpiA_transferase-like"/>
</dbReference>
<comment type="catalytic activity">
    <reaction evidence="4">
        <text>(6S)-5-formyl-5,6,7,8-tetrahydrofolate + ATP = (6R)-5,10-methenyltetrahydrofolate + ADP + phosphate</text>
        <dbReference type="Rhea" id="RHEA:10488"/>
        <dbReference type="ChEBI" id="CHEBI:30616"/>
        <dbReference type="ChEBI" id="CHEBI:43474"/>
        <dbReference type="ChEBI" id="CHEBI:57455"/>
        <dbReference type="ChEBI" id="CHEBI:57457"/>
        <dbReference type="ChEBI" id="CHEBI:456216"/>
        <dbReference type="EC" id="6.3.3.2"/>
    </reaction>
</comment>
<dbReference type="Gene3D" id="3.40.50.10420">
    <property type="entry name" value="NagB/RpiA/CoA transferase-like"/>
    <property type="match status" value="1"/>
</dbReference>
<dbReference type="InterPro" id="IPR024185">
    <property type="entry name" value="FTHF_cligase-like_sf"/>
</dbReference>
<reference evidence="5 6" key="1">
    <citation type="submission" date="2021-04" db="EMBL/GenBank/DDBJ databases">
        <title>The complete genome sequence of Neokomagataea sp. TBRC 2177.</title>
        <authorList>
            <person name="Charoenyingcharoen P."/>
            <person name="Yukphan P."/>
        </authorList>
    </citation>
    <scope>NUCLEOTIDE SEQUENCE [LARGE SCALE GENOMIC DNA]</scope>
    <source>
        <strain evidence="5 6">TBRC 2177</strain>
    </source>
</reference>
<evidence type="ECO:0000256" key="2">
    <source>
        <dbReference type="ARBA" id="ARBA00022741"/>
    </source>
</evidence>